<dbReference type="InParanoid" id="C5L4T2"/>
<dbReference type="FunCoup" id="C5L4T2">
    <property type="interactions" value="2"/>
</dbReference>
<dbReference type="OMA" id="MFTFPCF"/>
<dbReference type="Proteomes" id="UP000007800">
    <property type="component" value="Unassembled WGS sequence"/>
</dbReference>
<dbReference type="AlphaFoldDB" id="C5L4T2"/>
<dbReference type="EMBL" id="GG679132">
    <property type="protein sequence ID" value="EER08273.1"/>
    <property type="molecule type" value="Genomic_DNA"/>
</dbReference>
<name>C5L4T2_PERM5</name>
<dbReference type="RefSeq" id="XP_002776457.1">
    <property type="nucleotide sequence ID" value="XM_002776411.1"/>
</dbReference>
<keyword evidence="2" id="KW-1185">Reference proteome</keyword>
<evidence type="ECO:0000313" key="1">
    <source>
        <dbReference type="EMBL" id="EER08273.1"/>
    </source>
</evidence>
<dbReference type="GeneID" id="9064490"/>
<protein>
    <submittedName>
        <fullName evidence="1">Uncharacterized protein</fullName>
    </submittedName>
</protein>
<organism evidence="2">
    <name type="scientific">Perkinsus marinus (strain ATCC 50983 / TXsc)</name>
    <dbReference type="NCBI Taxonomy" id="423536"/>
    <lineage>
        <taxon>Eukaryota</taxon>
        <taxon>Sar</taxon>
        <taxon>Alveolata</taxon>
        <taxon>Perkinsozoa</taxon>
        <taxon>Perkinsea</taxon>
        <taxon>Perkinsida</taxon>
        <taxon>Perkinsidae</taxon>
        <taxon>Perkinsus</taxon>
    </lineage>
</organism>
<sequence>MEFPAYRDKRWISKIMKGFQMPDGVLDDTDMTPDYLSKDPTAGFFTSKVANVKDQIKRALFRHCLFKIQNVEVQTLQKECEEKSRWLEEVRHLSDADTNWVTWAATKKFTRRDKDPFTVLRKERWTISRCGVPIPYDVIYFREGGDGFSTRVMPVRWMDRLRGAYFYYFELEESLTATSDDNDHFFDGYEYAAYQDYFDA</sequence>
<gene>
    <name evidence="1" type="ORF">Pmar_PMAR007944</name>
</gene>
<evidence type="ECO:0000313" key="2">
    <source>
        <dbReference type="Proteomes" id="UP000007800"/>
    </source>
</evidence>
<accession>C5L4T2</accession>
<proteinExistence type="predicted"/>
<dbReference type="OrthoDB" id="445252at2759"/>
<reference evidence="1 2" key="1">
    <citation type="submission" date="2008-07" db="EMBL/GenBank/DDBJ databases">
        <authorList>
            <person name="El-Sayed N."/>
            <person name="Caler E."/>
            <person name="Inman J."/>
            <person name="Amedeo P."/>
            <person name="Hass B."/>
            <person name="Wortman J."/>
        </authorList>
    </citation>
    <scope>NUCLEOTIDE SEQUENCE [LARGE SCALE GENOMIC DNA]</scope>
    <source>
        <strain evidence="2">ATCC 50983 / TXsc</strain>
    </source>
</reference>